<feature type="region of interest" description="Disordered" evidence="1">
    <location>
        <begin position="80"/>
        <end position="100"/>
    </location>
</feature>
<accession>A0ABX1JXX9</accession>
<reference evidence="2 3" key="1">
    <citation type="submission" date="2020-04" db="EMBL/GenBank/DDBJ databases">
        <title>MicrobeNet Type strains.</title>
        <authorList>
            <person name="Nicholson A.C."/>
        </authorList>
    </citation>
    <scope>NUCLEOTIDE SEQUENCE [LARGE SCALE GENOMIC DNA]</scope>
    <source>
        <strain evidence="2 3">ATCC BAA-787</strain>
    </source>
</reference>
<sequence>MSRRSAGPRRTPAARSWLDAVESASASFVGTARLVDERPVPADETPFRGDGFALDVEVVPDQPVFGAAPDGPLTVELLTARPPDRREPPGTPRFPPDSLREVPYADQALPGADDPVLVVATDPPVVRGLLRPDDDLPAAVATIRRWIDQRADDATVLRDVTTTTSPVAVTAGFELLLRTTADVAGLTERFLRLPDLTGGAVRGIVALLHARPLTDAETVDVATRLLGALADTHDPEALVAYLGWFDAHRGRYGDDVAVRVRVQVARVVDRTFDGPDGEAWHQEVARYAEPFST</sequence>
<dbReference type="RefSeq" id="WP_168677951.1">
    <property type="nucleotide sequence ID" value="NZ_JAAXOY010000060.1"/>
</dbReference>
<keyword evidence="3" id="KW-1185">Reference proteome</keyword>
<comment type="caution">
    <text evidence="2">The sequence shown here is derived from an EMBL/GenBank/DDBJ whole genome shotgun (WGS) entry which is preliminary data.</text>
</comment>
<evidence type="ECO:0000313" key="3">
    <source>
        <dbReference type="Proteomes" id="UP000777774"/>
    </source>
</evidence>
<protein>
    <submittedName>
        <fullName evidence="2">Uncharacterized protein</fullName>
    </submittedName>
</protein>
<proteinExistence type="predicted"/>
<dbReference type="Proteomes" id="UP000777774">
    <property type="component" value="Unassembled WGS sequence"/>
</dbReference>
<dbReference type="EMBL" id="JAAXOY010000060">
    <property type="protein sequence ID" value="NKY38794.1"/>
    <property type="molecule type" value="Genomic_DNA"/>
</dbReference>
<name>A0ABX1JXX9_9CELL</name>
<evidence type="ECO:0000256" key="1">
    <source>
        <dbReference type="SAM" id="MobiDB-lite"/>
    </source>
</evidence>
<organism evidence="2 3">
    <name type="scientific">Cellulomonas septica</name>
    <dbReference type="NCBI Taxonomy" id="285080"/>
    <lineage>
        <taxon>Bacteria</taxon>
        <taxon>Bacillati</taxon>
        <taxon>Actinomycetota</taxon>
        <taxon>Actinomycetes</taxon>
        <taxon>Micrococcales</taxon>
        <taxon>Cellulomonadaceae</taxon>
        <taxon>Cellulomonas</taxon>
    </lineage>
</organism>
<evidence type="ECO:0000313" key="2">
    <source>
        <dbReference type="EMBL" id="NKY38794.1"/>
    </source>
</evidence>
<gene>
    <name evidence="2" type="ORF">HGA02_04405</name>
</gene>